<protein>
    <submittedName>
        <fullName evidence="1">ATP6V1A isoform 3</fullName>
    </submittedName>
</protein>
<name>A0A2J8M357_PANTR</name>
<sequence>MDFSKLPKILDEDKESTFGYVHGVSGPAFTPCIIATLRTYLNPTSGYSL</sequence>
<reference evidence="1 2" key="1">
    <citation type="submission" date="2017-12" db="EMBL/GenBank/DDBJ databases">
        <title>High-resolution comparative analysis of great ape genomes.</title>
        <authorList>
            <person name="Pollen A."/>
            <person name="Hastie A."/>
            <person name="Hormozdiari F."/>
            <person name="Dougherty M."/>
            <person name="Liu R."/>
            <person name="Chaisson M."/>
            <person name="Hoppe E."/>
            <person name="Hill C."/>
            <person name="Pang A."/>
            <person name="Hillier L."/>
            <person name="Baker C."/>
            <person name="Armstrong J."/>
            <person name="Shendure J."/>
            <person name="Paten B."/>
            <person name="Wilson R."/>
            <person name="Chao H."/>
            <person name="Schneider V."/>
            <person name="Ventura M."/>
            <person name="Kronenberg Z."/>
            <person name="Murali S."/>
            <person name="Gordon D."/>
            <person name="Cantsilieris S."/>
            <person name="Munson K."/>
            <person name="Nelson B."/>
            <person name="Raja A."/>
            <person name="Underwood J."/>
            <person name="Diekhans M."/>
            <person name="Fiddes I."/>
            <person name="Haussler D."/>
            <person name="Eichler E."/>
        </authorList>
    </citation>
    <scope>NUCLEOTIDE SEQUENCE [LARGE SCALE GENOMIC DNA]</scope>
    <source>
        <strain evidence="1">Yerkes chimp pedigree #C0471</strain>
    </source>
</reference>
<proteinExistence type="predicted"/>
<evidence type="ECO:0000313" key="1">
    <source>
        <dbReference type="EMBL" id="PNI53956.1"/>
    </source>
</evidence>
<comment type="caution">
    <text evidence="1">The sequence shown here is derived from an EMBL/GenBank/DDBJ whole genome shotgun (WGS) entry which is preliminary data.</text>
</comment>
<dbReference type="EMBL" id="NBAG03000270">
    <property type="protein sequence ID" value="PNI53956.1"/>
    <property type="molecule type" value="Genomic_DNA"/>
</dbReference>
<dbReference type="AlphaFoldDB" id="A0A2J8M357"/>
<gene>
    <name evidence="1" type="ORF">CK820_G0023815</name>
</gene>
<accession>A0A2J8M357</accession>
<organism evidence="1 2">
    <name type="scientific">Pan troglodytes</name>
    <name type="common">Chimpanzee</name>
    <dbReference type="NCBI Taxonomy" id="9598"/>
    <lineage>
        <taxon>Eukaryota</taxon>
        <taxon>Metazoa</taxon>
        <taxon>Chordata</taxon>
        <taxon>Craniata</taxon>
        <taxon>Vertebrata</taxon>
        <taxon>Euteleostomi</taxon>
        <taxon>Mammalia</taxon>
        <taxon>Eutheria</taxon>
        <taxon>Euarchontoglires</taxon>
        <taxon>Primates</taxon>
        <taxon>Haplorrhini</taxon>
        <taxon>Catarrhini</taxon>
        <taxon>Hominidae</taxon>
        <taxon>Pan</taxon>
    </lineage>
</organism>
<dbReference type="Proteomes" id="UP000236370">
    <property type="component" value="Unassembled WGS sequence"/>
</dbReference>
<evidence type="ECO:0000313" key="2">
    <source>
        <dbReference type="Proteomes" id="UP000236370"/>
    </source>
</evidence>